<dbReference type="Proteomes" id="UP000011873">
    <property type="component" value="Unassembled WGS sequence"/>
</dbReference>
<dbReference type="AlphaFoldDB" id="M6C2S7"/>
<gene>
    <name evidence="1" type="ORF">LEP1GSC016_1355</name>
</gene>
<comment type="caution">
    <text evidence="1">The sequence shown here is derived from an EMBL/GenBank/DDBJ whole genome shotgun (WGS) entry which is preliminary data.</text>
</comment>
<dbReference type="PATRIC" id="fig|1218567.3.peg.108"/>
<evidence type="ECO:0000313" key="2">
    <source>
        <dbReference type="Proteomes" id="UP000011873"/>
    </source>
</evidence>
<name>M6C2S7_LEPBO</name>
<dbReference type="EMBL" id="ANMU01000005">
    <property type="protein sequence ID" value="EMJ85046.1"/>
    <property type="molecule type" value="Genomic_DNA"/>
</dbReference>
<evidence type="ECO:0000313" key="1">
    <source>
        <dbReference type="EMBL" id="EMJ85046.1"/>
    </source>
</evidence>
<organism evidence="1 2">
    <name type="scientific">Leptospira borgpetersenii serovar Hardjo-bovis str. Sponselee</name>
    <dbReference type="NCBI Taxonomy" id="1303729"/>
    <lineage>
        <taxon>Bacteria</taxon>
        <taxon>Pseudomonadati</taxon>
        <taxon>Spirochaetota</taxon>
        <taxon>Spirochaetia</taxon>
        <taxon>Leptospirales</taxon>
        <taxon>Leptospiraceae</taxon>
        <taxon>Leptospira</taxon>
    </lineage>
</organism>
<sequence>MNNYKSQSVLGIHYGNHSQGYELCSMIVKSSRIFSRRKENWEKVPS</sequence>
<protein>
    <submittedName>
        <fullName evidence="1">Uncharacterized protein</fullName>
    </submittedName>
</protein>
<proteinExistence type="predicted"/>
<reference evidence="1 2" key="1">
    <citation type="submission" date="2013-01" db="EMBL/GenBank/DDBJ databases">
        <authorList>
            <person name="Harkins D.M."/>
            <person name="Durkin A.S."/>
            <person name="Brinkac L.M."/>
            <person name="Haft D.H."/>
            <person name="Selengut J.D."/>
            <person name="Sanka R."/>
            <person name="DePew J."/>
            <person name="Purushe J."/>
            <person name="Galloway R.L."/>
            <person name="Vinetz J.M."/>
            <person name="Sutton G.G."/>
            <person name="Nierman W.C."/>
            <person name="Fouts D.E."/>
        </authorList>
    </citation>
    <scope>NUCLEOTIDE SEQUENCE [LARGE SCALE GENOMIC DNA]</scope>
    <source>
        <strain evidence="1 2">Sponselee CDC</strain>
    </source>
</reference>
<accession>M6C2S7</accession>